<proteinExistence type="predicted"/>
<keyword evidence="3" id="KW-1185">Reference proteome</keyword>
<dbReference type="AlphaFoldDB" id="A0A2K3Q6W3"/>
<feature type="non-terminal residue" evidence="2">
    <location>
        <position position="1"/>
    </location>
</feature>
<protein>
    <submittedName>
        <fullName evidence="2">Uncharacterized protein</fullName>
    </submittedName>
</protein>
<name>A0A2K3Q6W3_9HYPO</name>
<comment type="caution">
    <text evidence="2">The sequence shown here is derived from an EMBL/GenBank/DDBJ whole genome shotgun (WGS) entry which is preliminary data.</text>
</comment>
<evidence type="ECO:0000313" key="3">
    <source>
        <dbReference type="Proteomes" id="UP000236621"/>
    </source>
</evidence>
<sequence>PGPQRQDDVGEAPRAAVRRGGATGQGDAVSETTPTSQIIDAYLKSHVEMENHREPLGGGQPNILAARRGYYYHLRPLPSLRYRLLGR</sequence>
<gene>
    <name evidence="2" type="ORF">TCAP_06753</name>
</gene>
<dbReference type="Proteomes" id="UP000236621">
    <property type="component" value="Unassembled WGS sequence"/>
</dbReference>
<feature type="region of interest" description="Disordered" evidence="1">
    <location>
        <begin position="1"/>
        <end position="35"/>
    </location>
</feature>
<feature type="non-terminal residue" evidence="2">
    <location>
        <position position="87"/>
    </location>
</feature>
<evidence type="ECO:0000256" key="1">
    <source>
        <dbReference type="SAM" id="MobiDB-lite"/>
    </source>
</evidence>
<reference evidence="2 3" key="1">
    <citation type="submission" date="2017-08" db="EMBL/GenBank/DDBJ databases">
        <title>Harnessing the power of phylogenomics to disentangle the directionality and signatures of interkingdom host jumping in the parasitic fungal genus Tolypocladium.</title>
        <authorList>
            <person name="Quandt C.A."/>
            <person name="Patterson W."/>
            <person name="Spatafora J.W."/>
        </authorList>
    </citation>
    <scope>NUCLEOTIDE SEQUENCE [LARGE SCALE GENOMIC DNA]</scope>
    <source>
        <strain evidence="2 3">CBS 113982</strain>
    </source>
</reference>
<organism evidence="2 3">
    <name type="scientific">Tolypocladium capitatum</name>
    <dbReference type="NCBI Taxonomy" id="45235"/>
    <lineage>
        <taxon>Eukaryota</taxon>
        <taxon>Fungi</taxon>
        <taxon>Dikarya</taxon>
        <taxon>Ascomycota</taxon>
        <taxon>Pezizomycotina</taxon>
        <taxon>Sordariomycetes</taxon>
        <taxon>Hypocreomycetidae</taxon>
        <taxon>Hypocreales</taxon>
        <taxon>Ophiocordycipitaceae</taxon>
        <taxon>Tolypocladium</taxon>
    </lineage>
</organism>
<accession>A0A2K3Q6W3</accession>
<evidence type="ECO:0000313" key="2">
    <source>
        <dbReference type="EMBL" id="PNY23305.1"/>
    </source>
</evidence>
<dbReference type="EMBL" id="NRSZ01001111">
    <property type="protein sequence ID" value="PNY23305.1"/>
    <property type="molecule type" value="Genomic_DNA"/>
</dbReference>